<protein>
    <submittedName>
        <fullName evidence="2">Uncharacterized protein</fullName>
    </submittedName>
</protein>
<dbReference type="AlphaFoldDB" id="A0A7J7CEN1"/>
<dbReference type="PANTHER" id="PTHR35120:SF2">
    <property type="entry name" value="AMINOTRANSFERASE-LIKE PLANT MOBILE DOMAIN-CONTAINING PROTEIN"/>
    <property type="match status" value="1"/>
</dbReference>
<dbReference type="Proteomes" id="UP000593562">
    <property type="component" value="Unassembled WGS sequence"/>
</dbReference>
<name>A0A7J7CEN1_TRIWF</name>
<evidence type="ECO:0000313" key="2">
    <source>
        <dbReference type="EMBL" id="KAF5732598.1"/>
    </source>
</evidence>
<feature type="compositionally biased region" description="Acidic residues" evidence="1">
    <location>
        <begin position="308"/>
        <end position="325"/>
    </location>
</feature>
<feature type="region of interest" description="Disordered" evidence="1">
    <location>
        <begin position="247"/>
        <end position="278"/>
    </location>
</feature>
<evidence type="ECO:0000313" key="3">
    <source>
        <dbReference type="Proteomes" id="UP000593562"/>
    </source>
</evidence>
<accession>A0A7J7CEN1</accession>
<feature type="region of interest" description="Disordered" evidence="1">
    <location>
        <begin position="295"/>
        <end position="343"/>
    </location>
</feature>
<dbReference type="EMBL" id="JAAARO010000017">
    <property type="protein sequence ID" value="KAF5732598.1"/>
    <property type="molecule type" value="Genomic_DNA"/>
</dbReference>
<dbReference type="FunCoup" id="A0A7J7CEN1">
    <property type="interactions" value="2691"/>
</dbReference>
<keyword evidence="3" id="KW-1185">Reference proteome</keyword>
<sequence length="763" mass="86658">MRNKEKIAQGMREKGVRGSDELLKRLGLWDFVHLEFDRSIRSDLIVQLIANYSPSLRCSYVNGVRIMVNRADLARALRLPVRKEKAGALPEHAPMSDETEEAITFIEGLVSNWMLLHEDMWMMPTEMMNWTKLIKEGHFEKVDWALLMWFMLEKELLAAPQLGDCYYASHMQCLIKCQREALLREEEPKMEIDTKEDEDCSGDLKVGDDTRRPEIEERDIELSLGQDNTLKEEASKEHVVIDGMMDEKENDGNEEPMDIEKTKEEECGPWDVDGKSSMGTRGQFLRRCSLDDVGNIGDMCEERKGGEGEEEEEEEEDGHGEEEREGQEGNGEVQDMGFHFSPEGDALETVTSANLIATMEAMQSEPFSSGLQLPDDSGPSGEFLVSKVSTNLVPGSSMLFGNGSNKRVIEQENDMSHQSLNDSNKRLRTEGPWDTNSDDIDTCMEQALELVGKARMMYLAKERDYDNTRLNQQILLSEMQQRDNSIEYLRKALYEEQQKRQVEVYRLERELYMMGNLLEGYRKALKGTHKAFSEYRVRCPIPEEPLYKDAGSGGLVLSKWELEKLRVKQEEEERMNKLLIEKKIKDFEADWSAKFDLHELGIGFLGNRLQEVEKELVHVKETFTKRKLSERMEFVANEGGIVSEMVESVANEGEIESEMVESVANEGGIVSEMVESVANEGGIVSEMVESVTNEGGIVSEMVESVANEGGIVSEMVESGANEEGSHEMFIILLVNLWITAQILGIQENRVKKCGRETSVVVNF</sequence>
<organism evidence="2 3">
    <name type="scientific">Tripterygium wilfordii</name>
    <name type="common">Thunder God vine</name>
    <dbReference type="NCBI Taxonomy" id="458696"/>
    <lineage>
        <taxon>Eukaryota</taxon>
        <taxon>Viridiplantae</taxon>
        <taxon>Streptophyta</taxon>
        <taxon>Embryophyta</taxon>
        <taxon>Tracheophyta</taxon>
        <taxon>Spermatophyta</taxon>
        <taxon>Magnoliopsida</taxon>
        <taxon>eudicotyledons</taxon>
        <taxon>Gunneridae</taxon>
        <taxon>Pentapetalae</taxon>
        <taxon>rosids</taxon>
        <taxon>fabids</taxon>
        <taxon>Celastrales</taxon>
        <taxon>Celastraceae</taxon>
        <taxon>Tripterygium</taxon>
    </lineage>
</organism>
<reference evidence="2 3" key="1">
    <citation type="journal article" date="2020" name="Nat. Commun.">
        <title>Genome of Tripterygium wilfordii and identification of cytochrome P450 involved in triptolide biosynthesis.</title>
        <authorList>
            <person name="Tu L."/>
            <person name="Su P."/>
            <person name="Zhang Z."/>
            <person name="Gao L."/>
            <person name="Wang J."/>
            <person name="Hu T."/>
            <person name="Zhou J."/>
            <person name="Zhang Y."/>
            <person name="Zhao Y."/>
            <person name="Liu Y."/>
            <person name="Song Y."/>
            <person name="Tong Y."/>
            <person name="Lu Y."/>
            <person name="Yang J."/>
            <person name="Xu C."/>
            <person name="Jia M."/>
            <person name="Peters R.J."/>
            <person name="Huang L."/>
            <person name="Gao W."/>
        </authorList>
    </citation>
    <scope>NUCLEOTIDE SEQUENCE [LARGE SCALE GENOMIC DNA]</scope>
    <source>
        <strain evidence="3">cv. XIE 37</strain>
        <tissue evidence="2">Leaf</tissue>
    </source>
</reference>
<dbReference type="InParanoid" id="A0A7J7CEN1"/>
<dbReference type="PANTHER" id="PTHR35120">
    <property type="entry name" value="HISTONE ACETYLTRANSFERASE KAT6B-LIKE"/>
    <property type="match status" value="1"/>
</dbReference>
<evidence type="ECO:0000256" key="1">
    <source>
        <dbReference type="SAM" id="MobiDB-lite"/>
    </source>
</evidence>
<proteinExistence type="predicted"/>
<gene>
    <name evidence="2" type="ORF">HS088_TW17G00128</name>
</gene>
<comment type="caution">
    <text evidence="2">The sequence shown here is derived from an EMBL/GenBank/DDBJ whole genome shotgun (WGS) entry which is preliminary data.</text>
</comment>